<dbReference type="Proteomes" id="UP001055072">
    <property type="component" value="Unassembled WGS sequence"/>
</dbReference>
<protein>
    <submittedName>
        <fullName evidence="1">Abscisic acid G-protein coupled receptor-domain-containing protein</fullName>
    </submittedName>
</protein>
<accession>A0ACB8TZI7</accession>
<keyword evidence="2" id="KW-1185">Reference proteome</keyword>
<evidence type="ECO:0000313" key="1">
    <source>
        <dbReference type="EMBL" id="KAI0087512.1"/>
    </source>
</evidence>
<comment type="caution">
    <text evidence="1">The sequence shown here is derived from an EMBL/GenBank/DDBJ whole genome shotgun (WGS) entry which is preliminary data.</text>
</comment>
<dbReference type="EMBL" id="MU274917">
    <property type="protein sequence ID" value="KAI0087512.1"/>
    <property type="molecule type" value="Genomic_DNA"/>
</dbReference>
<keyword evidence="1" id="KW-0675">Receptor</keyword>
<organism evidence="1 2">
    <name type="scientific">Irpex rosettiformis</name>
    <dbReference type="NCBI Taxonomy" id="378272"/>
    <lineage>
        <taxon>Eukaryota</taxon>
        <taxon>Fungi</taxon>
        <taxon>Dikarya</taxon>
        <taxon>Basidiomycota</taxon>
        <taxon>Agaricomycotina</taxon>
        <taxon>Agaricomycetes</taxon>
        <taxon>Polyporales</taxon>
        <taxon>Irpicaceae</taxon>
        <taxon>Irpex</taxon>
    </lineage>
</organism>
<evidence type="ECO:0000313" key="2">
    <source>
        <dbReference type="Proteomes" id="UP001055072"/>
    </source>
</evidence>
<name>A0ACB8TZI7_9APHY</name>
<reference evidence="1" key="1">
    <citation type="journal article" date="2021" name="Environ. Microbiol.">
        <title>Gene family expansions and transcriptome signatures uncover fungal adaptations to wood decay.</title>
        <authorList>
            <person name="Hage H."/>
            <person name="Miyauchi S."/>
            <person name="Viragh M."/>
            <person name="Drula E."/>
            <person name="Min B."/>
            <person name="Chaduli D."/>
            <person name="Navarro D."/>
            <person name="Favel A."/>
            <person name="Norest M."/>
            <person name="Lesage-Meessen L."/>
            <person name="Balint B."/>
            <person name="Merenyi Z."/>
            <person name="de Eugenio L."/>
            <person name="Morin E."/>
            <person name="Martinez A.T."/>
            <person name="Baldrian P."/>
            <person name="Stursova M."/>
            <person name="Martinez M.J."/>
            <person name="Novotny C."/>
            <person name="Magnuson J.K."/>
            <person name="Spatafora J.W."/>
            <person name="Maurice S."/>
            <person name="Pangilinan J."/>
            <person name="Andreopoulos W."/>
            <person name="LaButti K."/>
            <person name="Hundley H."/>
            <person name="Na H."/>
            <person name="Kuo A."/>
            <person name="Barry K."/>
            <person name="Lipzen A."/>
            <person name="Henrissat B."/>
            <person name="Riley R."/>
            <person name="Ahrendt S."/>
            <person name="Nagy L.G."/>
            <person name="Grigoriev I.V."/>
            <person name="Martin F."/>
            <person name="Rosso M.N."/>
        </authorList>
    </citation>
    <scope>NUCLEOTIDE SEQUENCE</scope>
    <source>
        <strain evidence="1">CBS 384.51</strain>
    </source>
</reference>
<sequence>MASAAAYSVAGFEAAVVLSLRIALFYSAQKFLLRSLYHDLQGLSSDEDNSFGGPDDGPELELQMLPTPSTTPQKPHDTSIISITRTFHSTLSRAVFSLCFSECCTLFLLLMLQALDVLHPRTRLLNWNISLAILVALITVIIPLAYSLVLSYRSATSIQGLQRPTITRLFLTALPVGLFLFLLSFIPLPTGFTSTGTTSIVFARLTVVGTVILGLLSGFGAVNNAWRFFPVLSRTSRPAPTDDQITRAEDGLNRVRYDLAERRVAIAKLGETPQTSSSSWLANFVPTFVRRVQRTAEVGSAMQEIAGLEALESQMARNFEGLKQQREDAKFSRTLSGRMFNFGGCLFAVYCVYRIFIAIVNLAIPSRSRVPASTPDGVPSGEGPRTDFITVFLAYLVSLVPTVHLEHEDIALMSRQISLALVGIIILSSIRLVLRGVTRALRVTSRNLGTSLMLLIVAQLMGIYLLSTLVQLRTSFPPPLQTHPDTMPDIGVVNLFSTLPEYQVFGTVFDSSFLIAATLTAFVRWFSERIGGVGVVDS</sequence>
<proteinExistence type="predicted"/>
<gene>
    <name evidence="1" type="ORF">BDY19DRAFT_1042309</name>
</gene>